<reference evidence="7 8" key="1">
    <citation type="submission" date="2017-12" db="EMBL/GenBank/DDBJ databases">
        <title>Comparative genomics of Botrytis spp.</title>
        <authorList>
            <person name="Valero-Jimenez C.A."/>
            <person name="Tapia P."/>
            <person name="Veloso J."/>
            <person name="Silva-Moreno E."/>
            <person name="Staats M."/>
            <person name="Valdes J.H."/>
            <person name="Van Kan J.A.L."/>
        </authorList>
    </citation>
    <scope>NUCLEOTIDE SEQUENCE [LARGE SCALE GENOMIC DNA]</scope>
    <source>
        <strain evidence="7 8">MUCL11595</strain>
    </source>
</reference>
<dbReference type="Gene3D" id="3.40.50.10810">
    <property type="entry name" value="Tandem AAA-ATPase domain"/>
    <property type="match status" value="1"/>
</dbReference>
<dbReference type="GO" id="GO:0005524">
    <property type="term" value="F:ATP binding"/>
    <property type="evidence" value="ECO:0007669"/>
    <property type="project" value="InterPro"/>
</dbReference>
<keyword evidence="8" id="KW-1185">Reference proteome</keyword>
<sequence length="701" mass="79051">MSLSEKQKALLKELNNITLNVADILTPQEIEETSQLFLKDLRPGRGLIGNKSEEEKFGARKTLNAGLSTKPSSSHTAHSDGDEDDDGVSDIENIEEGDRPYKPNRPPSPTKSDEEEIEEEEEVEESDRFDDKYVVVNGIRFGLWDYLGFGYMDYIKALYNVEPIKQPADMTVVLHDYQKKIVAQSLLSLNSPFRGFLNGSAMGLGKTIEAIVTMYLFKNEPGMSFVVCPAALCPQWVKAINSSWKEGHGITAFHLHDSSLTAHDVQGMGCDVLIMSYNFVETNKRKSSKFAGDIALYANGSKATRPKRPTMSVQSEIWHDVKLQPKLLVLDEAQMVNKPALAWARALMALNAKRVLVMSGTLPHNQWTNVFGYLKFLKGHPFHNQREFLRVFGTLGERITSARKLACLARFMQGFTIAHPSSILNLPQMNSFRISFNLLPREAMAVMEFVDEYKKCVIGTPNIIIDGGDKDQGLGLFTYAIQAQVKAGHPMMGEYLSERWARLARLDGIHLRVFSGEEIDDQKPEERKDWLERVKKRPDIVNESGRLNIVEEGLLRRFKIQSLRYDGTTPSDQRPKIEEAFVESNNNVPLLMTAGSGSIGLNITSASIVIMCEPWWNRNLEKQVIARVYRQGQEKNVLLFKLFGLNSAIDVEVVIVAEAKVVINEDLMRVLVMKHDEPLKFDDILMYPLVSHVEFPETAPI</sequence>
<accession>A0A4Z1I472</accession>
<evidence type="ECO:0000259" key="5">
    <source>
        <dbReference type="PROSITE" id="PS51192"/>
    </source>
</evidence>
<evidence type="ECO:0000256" key="2">
    <source>
        <dbReference type="ARBA" id="ARBA00022801"/>
    </source>
</evidence>
<dbReference type="GO" id="GO:0016787">
    <property type="term" value="F:hydrolase activity"/>
    <property type="evidence" value="ECO:0007669"/>
    <property type="project" value="UniProtKB-KW"/>
</dbReference>
<proteinExistence type="predicted"/>
<evidence type="ECO:0000256" key="4">
    <source>
        <dbReference type="SAM" id="MobiDB-lite"/>
    </source>
</evidence>
<evidence type="ECO:0008006" key="9">
    <source>
        <dbReference type="Google" id="ProtNLM"/>
    </source>
</evidence>
<feature type="compositionally biased region" description="Acidic residues" evidence="4">
    <location>
        <begin position="81"/>
        <end position="95"/>
    </location>
</feature>
<gene>
    <name evidence="7" type="ORF">BCON_0121g00210</name>
</gene>
<dbReference type="Proteomes" id="UP000297527">
    <property type="component" value="Unassembled WGS sequence"/>
</dbReference>
<dbReference type="OrthoDB" id="5399953at2759"/>
<dbReference type="PROSITE" id="PS51192">
    <property type="entry name" value="HELICASE_ATP_BIND_1"/>
    <property type="match status" value="1"/>
</dbReference>
<dbReference type="PROSITE" id="PS51194">
    <property type="entry name" value="HELICASE_CTER"/>
    <property type="match status" value="1"/>
</dbReference>
<keyword evidence="1" id="KW-0547">Nucleotide-binding</keyword>
<protein>
    <recommendedName>
        <fullName evidence="9">Helicase C-terminal domain-containing protein</fullName>
    </recommendedName>
</protein>
<evidence type="ECO:0000313" key="7">
    <source>
        <dbReference type="EMBL" id="TGO53540.1"/>
    </source>
</evidence>
<feature type="domain" description="Helicase ATP-binding" evidence="5">
    <location>
        <begin position="187"/>
        <end position="380"/>
    </location>
</feature>
<feature type="region of interest" description="Disordered" evidence="4">
    <location>
        <begin position="40"/>
        <end position="125"/>
    </location>
</feature>
<keyword evidence="3" id="KW-0067">ATP-binding</keyword>
<dbReference type="SMART" id="SM00490">
    <property type="entry name" value="HELICc"/>
    <property type="match status" value="1"/>
</dbReference>
<dbReference type="PANTHER" id="PTHR45629">
    <property type="entry name" value="SNF2/RAD54 FAMILY MEMBER"/>
    <property type="match status" value="1"/>
</dbReference>
<name>A0A4Z1I472_9HELO</name>
<feature type="domain" description="Helicase C-terminal" evidence="6">
    <location>
        <begin position="526"/>
        <end position="669"/>
    </location>
</feature>
<dbReference type="CDD" id="cd18793">
    <property type="entry name" value="SF2_C_SNF"/>
    <property type="match status" value="1"/>
</dbReference>
<dbReference type="AlphaFoldDB" id="A0A4Z1I472"/>
<evidence type="ECO:0000313" key="8">
    <source>
        <dbReference type="Proteomes" id="UP000297527"/>
    </source>
</evidence>
<dbReference type="Pfam" id="PF00176">
    <property type="entry name" value="SNF2-rel_dom"/>
    <property type="match status" value="1"/>
</dbReference>
<dbReference type="InterPro" id="IPR049730">
    <property type="entry name" value="SNF2/RAD54-like_C"/>
</dbReference>
<keyword evidence="2" id="KW-0378">Hydrolase</keyword>
<dbReference type="InterPro" id="IPR014001">
    <property type="entry name" value="Helicase_ATP-bd"/>
</dbReference>
<feature type="compositionally biased region" description="Acidic residues" evidence="4">
    <location>
        <begin position="113"/>
        <end position="125"/>
    </location>
</feature>
<evidence type="ECO:0000256" key="3">
    <source>
        <dbReference type="ARBA" id="ARBA00022840"/>
    </source>
</evidence>
<feature type="compositionally biased region" description="Polar residues" evidence="4">
    <location>
        <begin position="65"/>
        <end position="76"/>
    </location>
</feature>
<dbReference type="InterPro" id="IPR038718">
    <property type="entry name" value="SNF2-like_sf"/>
</dbReference>
<dbReference type="SMART" id="SM00487">
    <property type="entry name" value="DEXDc"/>
    <property type="match status" value="1"/>
</dbReference>
<dbReference type="InterPro" id="IPR000330">
    <property type="entry name" value="SNF2_N"/>
</dbReference>
<dbReference type="InterPro" id="IPR001650">
    <property type="entry name" value="Helicase_C-like"/>
</dbReference>
<organism evidence="7 8">
    <name type="scientific">Botryotinia convoluta</name>
    <dbReference type="NCBI Taxonomy" id="54673"/>
    <lineage>
        <taxon>Eukaryota</taxon>
        <taxon>Fungi</taxon>
        <taxon>Dikarya</taxon>
        <taxon>Ascomycota</taxon>
        <taxon>Pezizomycotina</taxon>
        <taxon>Leotiomycetes</taxon>
        <taxon>Helotiales</taxon>
        <taxon>Sclerotiniaceae</taxon>
        <taxon>Botryotinia</taxon>
    </lineage>
</organism>
<dbReference type="InterPro" id="IPR027417">
    <property type="entry name" value="P-loop_NTPase"/>
</dbReference>
<comment type="caution">
    <text evidence="7">The sequence shown here is derived from an EMBL/GenBank/DDBJ whole genome shotgun (WGS) entry which is preliminary data.</text>
</comment>
<dbReference type="EMBL" id="PQXN01000121">
    <property type="protein sequence ID" value="TGO53540.1"/>
    <property type="molecule type" value="Genomic_DNA"/>
</dbReference>
<dbReference type="Gene3D" id="3.40.50.300">
    <property type="entry name" value="P-loop containing nucleotide triphosphate hydrolases"/>
    <property type="match status" value="1"/>
</dbReference>
<dbReference type="Pfam" id="PF00271">
    <property type="entry name" value="Helicase_C"/>
    <property type="match status" value="1"/>
</dbReference>
<dbReference type="SUPFAM" id="SSF52540">
    <property type="entry name" value="P-loop containing nucleoside triphosphate hydrolases"/>
    <property type="match status" value="2"/>
</dbReference>
<dbReference type="InterPro" id="IPR050496">
    <property type="entry name" value="SNF2_RAD54_helicase_repair"/>
</dbReference>
<dbReference type="PANTHER" id="PTHR45629:SF7">
    <property type="entry name" value="DNA EXCISION REPAIR PROTEIN ERCC-6-RELATED"/>
    <property type="match status" value="1"/>
</dbReference>
<evidence type="ECO:0000256" key="1">
    <source>
        <dbReference type="ARBA" id="ARBA00022741"/>
    </source>
</evidence>
<evidence type="ECO:0000259" key="6">
    <source>
        <dbReference type="PROSITE" id="PS51194"/>
    </source>
</evidence>